<evidence type="ECO:0000313" key="11">
    <source>
        <dbReference type="Proteomes" id="UP000058857"/>
    </source>
</evidence>
<keyword evidence="4 8" id="KW-0694">RNA-binding</keyword>
<protein>
    <recommendedName>
        <fullName evidence="7 8">Small ribosomal subunit protein bS20</fullName>
    </recommendedName>
</protein>
<name>A0A0E3B4G4_LEPBO</name>
<organism evidence="10">
    <name type="scientific">Leptospira borgpetersenii serovar Ballum</name>
    <dbReference type="NCBI Taxonomy" id="280505"/>
    <lineage>
        <taxon>Bacteria</taxon>
        <taxon>Pseudomonadati</taxon>
        <taxon>Spirochaetota</taxon>
        <taxon>Spirochaetia</taxon>
        <taxon>Leptospirales</taxon>
        <taxon>Leptospiraceae</taxon>
        <taxon>Leptospira</taxon>
    </lineage>
</organism>
<dbReference type="InterPro" id="IPR002583">
    <property type="entry name" value="Ribosomal_bS20"/>
</dbReference>
<evidence type="ECO:0000256" key="5">
    <source>
        <dbReference type="ARBA" id="ARBA00022980"/>
    </source>
</evidence>
<evidence type="ECO:0000256" key="1">
    <source>
        <dbReference type="ARBA" id="ARBA00003134"/>
    </source>
</evidence>
<sequence length="90" mass="10172">MANIKSSEKDIRRTKRRNAANSQNRSRLRTQAKKILKAIKEKDPNAAMALFIEYTSFLDKAAKTNLIHSKNADRKKSRMAKRLNAVSAAA</sequence>
<dbReference type="EMBL" id="CP012029">
    <property type="protein sequence ID" value="ALO26090.1"/>
    <property type="molecule type" value="Genomic_DNA"/>
</dbReference>
<gene>
    <name evidence="8" type="primary">rpsT</name>
    <name evidence="10" type="ORF">LBBP_01811</name>
</gene>
<evidence type="ECO:0000256" key="6">
    <source>
        <dbReference type="ARBA" id="ARBA00023274"/>
    </source>
</evidence>
<dbReference type="PANTHER" id="PTHR33398:SF1">
    <property type="entry name" value="SMALL RIBOSOMAL SUBUNIT PROTEIN BS20C"/>
    <property type="match status" value="1"/>
</dbReference>
<keyword evidence="5 8" id="KW-0689">Ribosomal protein</keyword>
<keyword evidence="3 8" id="KW-0699">rRNA-binding</keyword>
<dbReference type="SUPFAM" id="SSF46992">
    <property type="entry name" value="Ribosomal protein S20"/>
    <property type="match status" value="1"/>
</dbReference>
<dbReference type="GO" id="GO:0003735">
    <property type="term" value="F:structural constituent of ribosome"/>
    <property type="evidence" value="ECO:0007669"/>
    <property type="project" value="InterPro"/>
</dbReference>
<feature type="region of interest" description="Disordered" evidence="9">
    <location>
        <begin position="69"/>
        <end position="90"/>
    </location>
</feature>
<evidence type="ECO:0000256" key="2">
    <source>
        <dbReference type="ARBA" id="ARBA00007634"/>
    </source>
</evidence>
<evidence type="ECO:0000256" key="9">
    <source>
        <dbReference type="SAM" id="MobiDB-lite"/>
    </source>
</evidence>
<evidence type="ECO:0000256" key="4">
    <source>
        <dbReference type="ARBA" id="ARBA00022884"/>
    </source>
</evidence>
<dbReference type="Gene3D" id="1.20.58.110">
    <property type="entry name" value="Ribosomal protein S20"/>
    <property type="match status" value="1"/>
</dbReference>
<dbReference type="InterPro" id="IPR036510">
    <property type="entry name" value="Ribosomal_bS20_sf"/>
</dbReference>
<dbReference type="AlphaFoldDB" id="A0A0E3B4G4"/>
<feature type="compositionally biased region" description="Basic and acidic residues" evidence="9">
    <location>
        <begin position="1"/>
        <end position="11"/>
    </location>
</feature>
<dbReference type="Pfam" id="PF01649">
    <property type="entry name" value="Ribosomal_S20p"/>
    <property type="match status" value="1"/>
</dbReference>
<dbReference type="GO" id="GO:0005829">
    <property type="term" value="C:cytosol"/>
    <property type="evidence" value="ECO:0007669"/>
    <property type="project" value="TreeGrafter"/>
</dbReference>
<evidence type="ECO:0000256" key="3">
    <source>
        <dbReference type="ARBA" id="ARBA00022730"/>
    </source>
</evidence>
<dbReference type="GO" id="GO:0015935">
    <property type="term" value="C:small ribosomal subunit"/>
    <property type="evidence" value="ECO:0007669"/>
    <property type="project" value="TreeGrafter"/>
</dbReference>
<dbReference type="RefSeq" id="WP_002738919.1">
    <property type="nucleotide sequence ID" value="NZ_CP012029.1"/>
</dbReference>
<accession>A0A0E3B4G4</accession>
<dbReference type="HAMAP" id="MF_00500">
    <property type="entry name" value="Ribosomal_bS20"/>
    <property type="match status" value="1"/>
</dbReference>
<dbReference type="NCBIfam" id="TIGR00029">
    <property type="entry name" value="S20"/>
    <property type="match status" value="1"/>
</dbReference>
<dbReference type="GO" id="GO:0006412">
    <property type="term" value="P:translation"/>
    <property type="evidence" value="ECO:0007669"/>
    <property type="project" value="UniProtKB-UniRule"/>
</dbReference>
<evidence type="ECO:0000256" key="7">
    <source>
        <dbReference type="ARBA" id="ARBA00035136"/>
    </source>
</evidence>
<dbReference type="Proteomes" id="UP000058857">
    <property type="component" value="Chromosome 1"/>
</dbReference>
<comment type="function">
    <text evidence="1 8">Binds directly to 16S ribosomal RNA.</text>
</comment>
<dbReference type="PATRIC" id="fig|280505.15.peg.1775"/>
<keyword evidence="6 8" id="KW-0687">Ribonucleoprotein</keyword>
<proteinExistence type="inferred from homology"/>
<evidence type="ECO:0000256" key="8">
    <source>
        <dbReference type="HAMAP-Rule" id="MF_00500"/>
    </source>
</evidence>
<comment type="similarity">
    <text evidence="2 8">Belongs to the bacterial ribosomal protein bS20 family.</text>
</comment>
<feature type="region of interest" description="Disordered" evidence="9">
    <location>
        <begin position="1"/>
        <end position="29"/>
    </location>
</feature>
<dbReference type="GO" id="GO:0070181">
    <property type="term" value="F:small ribosomal subunit rRNA binding"/>
    <property type="evidence" value="ECO:0007669"/>
    <property type="project" value="TreeGrafter"/>
</dbReference>
<evidence type="ECO:0000313" key="10">
    <source>
        <dbReference type="EMBL" id="ALO26090.1"/>
    </source>
</evidence>
<dbReference type="PANTHER" id="PTHR33398">
    <property type="entry name" value="30S RIBOSOMAL PROTEIN S20"/>
    <property type="match status" value="1"/>
</dbReference>
<reference evidence="10 11" key="1">
    <citation type="journal article" date="2015" name="PLoS Negl. Trop. Dis.">
        <title>Distribution of Plasmids in Distinct Leptospira Pathogenic Species.</title>
        <authorList>
            <person name="Wang Y."/>
            <person name="Zhuang X."/>
            <person name="Zhong Y."/>
            <person name="Zhang C."/>
            <person name="Zhang Y."/>
            <person name="Zeng L."/>
            <person name="Zhu Y."/>
            <person name="He P."/>
            <person name="Dong K."/>
            <person name="Pal U."/>
            <person name="Guo X."/>
            <person name="Qin J."/>
        </authorList>
    </citation>
    <scope>NUCLEOTIDE SEQUENCE [LARGE SCALE GENOMIC DNA]</scope>
    <source>
        <strain evidence="10 11">56604</strain>
    </source>
</reference>